<dbReference type="InterPro" id="IPR001160">
    <property type="entry name" value="Peptidase_M20C"/>
</dbReference>
<keyword evidence="7" id="KW-0224">Dipeptidase</keyword>
<evidence type="ECO:0000256" key="16">
    <source>
        <dbReference type="ARBA" id="ARBA00076004"/>
    </source>
</evidence>
<dbReference type="FunFam" id="3.40.630.10:FF:000015">
    <property type="entry name" value="Aminoacyl-histidine dipeptidase PepD"/>
    <property type="match status" value="1"/>
</dbReference>
<keyword evidence="21" id="KW-1185">Reference proteome</keyword>
<dbReference type="PRINTS" id="PR00934">
    <property type="entry name" value="XHISDIPTASE"/>
</dbReference>
<dbReference type="Pfam" id="PF01546">
    <property type="entry name" value="Peptidase_M20"/>
    <property type="match status" value="1"/>
</dbReference>
<evidence type="ECO:0000256" key="9">
    <source>
        <dbReference type="ARBA" id="ARBA00023285"/>
    </source>
</evidence>
<evidence type="ECO:0000256" key="10">
    <source>
        <dbReference type="ARBA" id="ARBA00036421"/>
    </source>
</evidence>
<protein>
    <recommendedName>
        <fullName evidence="14">Cytosol non-specific dipeptidase</fullName>
        <ecNumber evidence="11">3.4.13.18</ecNumber>
    </recommendedName>
    <alternativeName>
        <fullName evidence="17">Aminoacyl-histidine dipeptidase</fullName>
    </alternativeName>
    <alternativeName>
        <fullName evidence="16">Beta-alanyl-histidine dipeptidase</fullName>
    </alternativeName>
    <alternativeName>
        <fullName evidence="15">Carnosinase</fullName>
    </alternativeName>
    <alternativeName>
        <fullName evidence="12">Peptidase D</fullName>
    </alternativeName>
    <alternativeName>
        <fullName evidence="18">Xaa-His dipeptidase</fullName>
    </alternativeName>
</protein>
<evidence type="ECO:0000256" key="12">
    <source>
        <dbReference type="ARBA" id="ARBA00044252"/>
    </source>
</evidence>
<evidence type="ECO:0000256" key="6">
    <source>
        <dbReference type="ARBA" id="ARBA00022833"/>
    </source>
</evidence>
<dbReference type="EMBL" id="NRJG01000118">
    <property type="protein sequence ID" value="RIY36040.1"/>
    <property type="molecule type" value="Genomic_DNA"/>
</dbReference>
<accession>A0A3A1YG25</accession>
<dbReference type="RefSeq" id="WP_119532068.1">
    <property type="nucleotide sequence ID" value="NZ_JBHSSP010000005.1"/>
</dbReference>
<dbReference type="OrthoDB" id="9773892at2"/>
<dbReference type="GO" id="GO:0046872">
    <property type="term" value="F:metal ion binding"/>
    <property type="evidence" value="ECO:0007669"/>
    <property type="project" value="UniProtKB-KW"/>
</dbReference>
<dbReference type="GO" id="GO:0005829">
    <property type="term" value="C:cytosol"/>
    <property type="evidence" value="ECO:0007669"/>
    <property type="project" value="TreeGrafter"/>
</dbReference>
<dbReference type="NCBIfam" id="TIGR01893">
    <property type="entry name" value="aa-his-dipept"/>
    <property type="match status" value="1"/>
</dbReference>
<evidence type="ECO:0000256" key="1">
    <source>
        <dbReference type="ARBA" id="ARBA00001941"/>
    </source>
</evidence>
<dbReference type="Pfam" id="PF07687">
    <property type="entry name" value="M20_dimer"/>
    <property type="match status" value="1"/>
</dbReference>
<evidence type="ECO:0000313" key="20">
    <source>
        <dbReference type="EMBL" id="RIY36040.1"/>
    </source>
</evidence>
<comment type="caution">
    <text evidence="20">The sequence shown here is derived from an EMBL/GenBank/DDBJ whole genome shotgun (WGS) entry which is preliminary data.</text>
</comment>
<evidence type="ECO:0000256" key="11">
    <source>
        <dbReference type="ARBA" id="ARBA00038976"/>
    </source>
</evidence>
<evidence type="ECO:0000259" key="19">
    <source>
        <dbReference type="Pfam" id="PF07687"/>
    </source>
</evidence>
<feature type="domain" description="Peptidase M20 dimerisation" evidence="19">
    <location>
        <begin position="210"/>
        <end position="271"/>
    </location>
</feature>
<comment type="similarity">
    <text evidence="13">Belongs to the peptidase M20C family.</text>
</comment>
<dbReference type="EC" id="3.4.13.18" evidence="11"/>
<comment type="catalytic activity">
    <reaction evidence="10">
        <text>Hydrolysis of dipeptides, preferentially hydrophobic dipeptides including prolyl amino acids.</text>
        <dbReference type="EC" id="3.4.13.18"/>
    </reaction>
</comment>
<name>A0A3A1YG25_9GAMM</name>
<evidence type="ECO:0000256" key="2">
    <source>
        <dbReference type="ARBA" id="ARBA00001947"/>
    </source>
</evidence>
<evidence type="ECO:0000256" key="13">
    <source>
        <dbReference type="ARBA" id="ARBA00061423"/>
    </source>
</evidence>
<evidence type="ECO:0000313" key="21">
    <source>
        <dbReference type="Proteomes" id="UP000265916"/>
    </source>
</evidence>
<evidence type="ECO:0000256" key="17">
    <source>
        <dbReference type="ARBA" id="ARBA00077688"/>
    </source>
</evidence>
<dbReference type="PANTHER" id="PTHR43501:SF1">
    <property type="entry name" value="CYTOSOL NON-SPECIFIC DIPEPTIDASE"/>
    <property type="match status" value="1"/>
</dbReference>
<comment type="cofactor">
    <cofactor evidence="1">
        <name>Co(2+)</name>
        <dbReference type="ChEBI" id="CHEBI:48828"/>
    </cofactor>
</comment>
<dbReference type="AlphaFoldDB" id="A0A3A1YG25"/>
<organism evidence="20 21">
    <name type="scientific">Psittacicella hinzii</name>
    <dbReference type="NCBI Taxonomy" id="2028575"/>
    <lineage>
        <taxon>Bacteria</taxon>
        <taxon>Pseudomonadati</taxon>
        <taxon>Pseudomonadota</taxon>
        <taxon>Gammaproteobacteria</taxon>
        <taxon>Pasteurellales</taxon>
        <taxon>Psittacicellaceae</taxon>
        <taxon>Psittacicella</taxon>
    </lineage>
</organism>
<dbReference type="Gene3D" id="3.40.630.10">
    <property type="entry name" value="Zn peptidases"/>
    <property type="match status" value="2"/>
</dbReference>
<evidence type="ECO:0000256" key="18">
    <source>
        <dbReference type="ARBA" id="ARBA00078074"/>
    </source>
</evidence>
<dbReference type="PIRSF" id="PIRSF016599">
    <property type="entry name" value="Xaa-His_dipept"/>
    <property type="match status" value="1"/>
</dbReference>
<reference evidence="20 21" key="1">
    <citation type="submission" date="2017-08" db="EMBL/GenBank/DDBJ databases">
        <title>Reclassification of Bisgaard taxon 37 and 44.</title>
        <authorList>
            <person name="Christensen H."/>
        </authorList>
    </citation>
    <scope>NUCLEOTIDE SEQUENCE [LARGE SCALE GENOMIC DNA]</scope>
    <source>
        <strain evidence="20 21">111</strain>
    </source>
</reference>
<keyword evidence="8" id="KW-0482">Metalloprotease</keyword>
<keyword evidence="4" id="KW-0479">Metal-binding</keyword>
<evidence type="ECO:0000256" key="5">
    <source>
        <dbReference type="ARBA" id="ARBA00022801"/>
    </source>
</evidence>
<gene>
    <name evidence="20" type="ORF">CKF58_06265</name>
</gene>
<proteinExistence type="inferred from homology"/>
<dbReference type="GO" id="GO:0070573">
    <property type="term" value="F:metallodipeptidase activity"/>
    <property type="evidence" value="ECO:0007669"/>
    <property type="project" value="TreeGrafter"/>
</dbReference>
<keyword evidence="6" id="KW-0862">Zinc</keyword>
<keyword evidence="3" id="KW-0645">Protease</keyword>
<sequence>MTTNNILDLNPKLLWKWFNTICSIPHPSYHDQALVNYIVNWAQQQNLDVSTDKAGNVLIRKAASPGYENVPCLALQAHSDMVPQANSDKQHDFLVDPIVPVINGDFLYADNTTLGADNGIGLASALAVLEDPNLKHGPIEVLVTRTEEVGMEGAINLANDWLTAEYMINTDTEEWGELYLGCAGGSDLTFTKELNFKPLKENAKVVKLSLTGFRGGHSGCDIHTNRENAIKCLSKLLYAMYREVKFNFIDLYAGQARNAIPREAYATVMVTEQNYQRFLEAYQANTAKLLSIYGLAEPDGKFILEEQAADNQRRLSCSDMPNLLRFLVLVPNGILRQSDEFANTVESSLSGGILRLNPTDGFKYKILARSTVDTANALFGNEMYALADLTCLTLTISGTYSGWRPETSDFTKFVEKVYNQHNQQQVAVKVIHAGLECGIIKGHYPNMQLVSIGPDIFNPHTPKEHCRISSVEKYYNLIVDLIQNFKELDK</sequence>
<dbReference type="GO" id="GO:0006508">
    <property type="term" value="P:proteolysis"/>
    <property type="evidence" value="ECO:0007669"/>
    <property type="project" value="UniProtKB-KW"/>
</dbReference>
<keyword evidence="5" id="KW-0378">Hydrolase</keyword>
<evidence type="ECO:0000256" key="7">
    <source>
        <dbReference type="ARBA" id="ARBA00022997"/>
    </source>
</evidence>
<comment type="cofactor">
    <cofactor evidence="2">
        <name>Zn(2+)</name>
        <dbReference type="ChEBI" id="CHEBI:29105"/>
    </cofactor>
</comment>
<evidence type="ECO:0000256" key="4">
    <source>
        <dbReference type="ARBA" id="ARBA00022723"/>
    </source>
</evidence>
<evidence type="ECO:0000256" key="15">
    <source>
        <dbReference type="ARBA" id="ARBA00075285"/>
    </source>
</evidence>
<dbReference type="InterPro" id="IPR002933">
    <property type="entry name" value="Peptidase_M20"/>
</dbReference>
<dbReference type="Proteomes" id="UP000265916">
    <property type="component" value="Unassembled WGS sequence"/>
</dbReference>
<dbReference type="SUPFAM" id="SSF53187">
    <property type="entry name" value="Zn-dependent exopeptidases"/>
    <property type="match status" value="1"/>
</dbReference>
<dbReference type="InterPro" id="IPR011650">
    <property type="entry name" value="Peptidase_M20_dimer"/>
</dbReference>
<keyword evidence="9" id="KW-0170">Cobalt</keyword>
<evidence type="ECO:0000256" key="14">
    <source>
        <dbReference type="ARBA" id="ARBA00071271"/>
    </source>
</evidence>
<evidence type="ECO:0000256" key="8">
    <source>
        <dbReference type="ARBA" id="ARBA00023049"/>
    </source>
</evidence>
<dbReference type="PANTHER" id="PTHR43501">
    <property type="entry name" value="CYTOSOL NON-SPECIFIC DIPEPTIDASE"/>
    <property type="match status" value="1"/>
</dbReference>
<evidence type="ECO:0000256" key="3">
    <source>
        <dbReference type="ARBA" id="ARBA00022670"/>
    </source>
</evidence>
<dbReference type="FunFam" id="3.40.630.10:FF:000018">
    <property type="entry name" value="Aminoacyl-histidine dipeptidase PepD"/>
    <property type="match status" value="1"/>
</dbReference>